<feature type="chain" id="PRO_5045235038" description="Secretion system C-terminal sorting domain-containing protein" evidence="2">
    <location>
        <begin position="21"/>
        <end position="668"/>
    </location>
</feature>
<evidence type="ECO:0000313" key="4">
    <source>
        <dbReference type="EMBL" id="GAA4241650.1"/>
    </source>
</evidence>
<organism evidence="4 5">
    <name type="scientific">Winogradskyella damuponensis</name>
    <dbReference type="NCBI Taxonomy" id="943939"/>
    <lineage>
        <taxon>Bacteria</taxon>
        <taxon>Pseudomonadati</taxon>
        <taxon>Bacteroidota</taxon>
        <taxon>Flavobacteriia</taxon>
        <taxon>Flavobacteriales</taxon>
        <taxon>Flavobacteriaceae</taxon>
        <taxon>Winogradskyella</taxon>
    </lineage>
</organism>
<dbReference type="InterPro" id="IPR011047">
    <property type="entry name" value="Quinoprotein_ADH-like_sf"/>
</dbReference>
<dbReference type="NCBIfam" id="TIGR04183">
    <property type="entry name" value="Por_Secre_tail"/>
    <property type="match status" value="1"/>
</dbReference>
<accession>A0ABP8CQD3</accession>
<dbReference type="InterPro" id="IPR026444">
    <property type="entry name" value="Secre_tail"/>
</dbReference>
<keyword evidence="5" id="KW-1185">Reference proteome</keyword>
<name>A0ABP8CQD3_9FLAO</name>
<dbReference type="Pfam" id="PF18962">
    <property type="entry name" value="Por_Secre_tail"/>
    <property type="match status" value="1"/>
</dbReference>
<dbReference type="Proteomes" id="UP001501682">
    <property type="component" value="Unassembled WGS sequence"/>
</dbReference>
<evidence type="ECO:0000259" key="3">
    <source>
        <dbReference type="Pfam" id="PF18962"/>
    </source>
</evidence>
<dbReference type="InterPro" id="IPR010620">
    <property type="entry name" value="SBBP_repeat"/>
</dbReference>
<dbReference type="EMBL" id="BAABCB010000007">
    <property type="protein sequence ID" value="GAA4241650.1"/>
    <property type="molecule type" value="Genomic_DNA"/>
</dbReference>
<feature type="domain" description="Secretion system C-terminal sorting" evidence="3">
    <location>
        <begin position="596"/>
        <end position="660"/>
    </location>
</feature>
<dbReference type="SUPFAM" id="SSF50998">
    <property type="entry name" value="Quinoprotein alcohol dehydrogenase-like"/>
    <property type="match status" value="1"/>
</dbReference>
<dbReference type="Pfam" id="PF06739">
    <property type="entry name" value="SBBP"/>
    <property type="match status" value="2"/>
</dbReference>
<keyword evidence="1 2" id="KW-0732">Signal</keyword>
<dbReference type="PANTHER" id="PTHR35580:SF1">
    <property type="entry name" value="PHYTASE-LIKE DOMAIN-CONTAINING PROTEIN"/>
    <property type="match status" value="1"/>
</dbReference>
<evidence type="ECO:0000313" key="5">
    <source>
        <dbReference type="Proteomes" id="UP001501682"/>
    </source>
</evidence>
<dbReference type="RefSeq" id="WP_334467961.1">
    <property type="nucleotide sequence ID" value="NZ_BAABCB010000007.1"/>
</dbReference>
<reference evidence="5" key="1">
    <citation type="journal article" date="2019" name="Int. J. Syst. Evol. Microbiol.">
        <title>The Global Catalogue of Microorganisms (GCM) 10K type strain sequencing project: providing services to taxonomists for standard genome sequencing and annotation.</title>
        <authorList>
            <consortium name="The Broad Institute Genomics Platform"/>
            <consortium name="The Broad Institute Genome Sequencing Center for Infectious Disease"/>
            <person name="Wu L."/>
            <person name="Ma J."/>
        </authorList>
    </citation>
    <scope>NUCLEOTIDE SEQUENCE [LARGE SCALE GENOMIC DNA]</scope>
    <source>
        <strain evidence="5">JCM 17633</strain>
    </source>
</reference>
<evidence type="ECO:0000256" key="1">
    <source>
        <dbReference type="ARBA" id="ARBA00022729"/>
    </source>
</evidence>
<evidence type="ECO:0000256" key="2">
    <source>
        <dbReference type="SAM" id="SignalP"/>
    </source>
</evidence>
<dbReference type="PANTHER" id="PTHR35580">
    <property type="entry name" value="CELL SURFACE GLYCOPROTEIN (S-LAYER PROTEIN)-LIKE PROTEIN"/>
    <property type="match status" value="1"/>
</dbReference>
<dbReference type="InterPro" id="IPR052918">
    <property type="entry name" value="Motility_Chemotaxis_Reg"/>
</dbReference>
<gene>
    <name evidence="4" type="ORF">GCM10022292_08920</name>
</gene>
<proteinExistence type="predicted"/>
<feature type="signal peptide" evidence="2">
    <location>
        <begin position="1"/>
        <end position="20"/>
    </location>
</feature>
<dbReference type="SUPFAM" id="SSF63829">
    <property type="entry name" value="Calcium-dependent phosphotriesterase"/>
    <property type="match status" value="1"/>
</dbReference>
<sequence>MKYFTALFSFFLSSALFGQASLEWLTYYGIQNDSYTYSRTHPSQVVFDSINNYIYVAGVTSDTLGIATSGAHQEQLYDYDNNPNFALHGDMFLSKWDTAGNLVWSTYYGGAFTDRLNNMALDADGNIILTGSNQGHANITTPGAFQEFTVWESGDPNPNIFLAKFSQNGTLLWSTYFGLGGNDLYSGVTIDTANNDIYITGTSTYEGLGTSGTFQSEYFGGHSDGFIAKFNSAGNRIWCTYLGGEDSDQIHNITLSKEGYLYICGSTKSATNIASPGAEIDTREANTNNSIGFLAKFDTLGNRIWSTFLGGDGSVDRYFDIKTTSNELTGQENVFVYGLVGSTDLGTTGTYGFDYGGGQWDMILLKYNELGQKQWGSYIGGNGNETNYLSGVGTLLGFTNSMVVEGTYGNEELQIAGGTQSTDFYFDTECSYVPHTGNYKGFIASLDTTGNLNWSKPFDEGINSISSIGHDSFYATGVTDIDGLATSGAHKETKVQGSFSGFIAKLDFNHCLRDEFLITEVDNVLYAPFNFFDYQWTKNGTDILDANNEYLELNDSESAIYTVKFWDDCNCMYISSEYNTDTMSVQDPVYDNAIRVYPNPADDFIEIVNLKNSMTITIYNLIGQQVFSKLSNENHETISVSYLASGVYILGLSSVDEENKTFIKFTKT</sequence>
<comment type="caution">
    <text evidence="4">The sequence shown here is derived from an EMBL/GenBank/DDBJ whole genome shotgun (WGS) entry which is preliminary data.</text>
</comment>
<protein>
    <recommendedName>
        <fullName evidence="3">Secretion system C-terminal sorting domain-containing protein</fullName>
    </recommendedName>
</protein>